<evidence type="ECO:0000313" key="4">
    <source>
        <dbReference type="Proteomes" id="UP001160483"/>
    </source>
</evidence>
<dbReference type="AlphaFoldDB" id="A0AAU9L9U2"/>
<keyword evidence="1" id="KW-0472">Membrane</keyword>
<protein>
    <submittedName>
        <fullName evidence="3">Uncharacterized protein</fullName>
    </submittedName>
</protein>
<feature type="chain" id="PRO_5043930740" evidence="2">
    <location>
        <begin position="21"/>
        <end position="130"/>
    </location>
</feature>
<keyword evidence="1" id="KW-1133">Transmembrane helix</keyword>
<proteinExistence type="predicted"/>
<evidence type="ECO:0000256" key="1">
    <source>
        <dbReference type="SAM" id="Phobius"/>
    </source>
</evidence>
<feature type="signal peptide" evidence="2">
    <location>
        <begin position="1"/>
        <end position="20"/>
    </location>
</feature>
<gene>
    <name evidence="3" type="ORF">PBS003_LOCUS8972</name>
</gene>
<sequence length="130" mass="13487">MTKISALAVAAAIAIANVSAADQPALRSAAMPVETASSSSMTTPDGDKKEYFWGGGPWGGLGWGGGWGCCGGLGWGGGLGLVRRRRMTNTRREGNDIMLSIRTAYTCGTYTYNGTRILAASFSLVVASVF</sequence>
<keyword evidence="2" id="KW-0732">Signal</keyword>
<name>A0AAU9L9U2_9STRA</name>
<accession>A0AAU9L9U2</accession>
<reference evidence="3" key="1">
    <citation type="submission" date="2021-11" db="EMBL/GenBank/DDBJ databases">
        <authorList>
            <person name="Islam A."/>
            <person name="Islam S."/>
            <person name="Flora M.S."/>
            <person name="Rahman M."/>
            <person name="Ziaur R.M."/>
            <person name="Epstein J.H."/>
            <person name="Hassan M."/>
            <person name="Klassen M."/>
            <person name="Woodard K."/>
            <person name="Webb A."/>
            <person name="Webby R.J."/>
            <person name="El Zowalaty M.E."/>
        </authorList>
    </citation>
    <scope>NUCLEOTIDE SEQUENCE</scope>
    <source>
        <strain evidence="3">Pbs3</strain>
    </source>
</reference>
<organism evidence="3 4">
    <name type="scientific">Peronospora belbahrii</name>
    <dbReference type="NCBI Taxonomy" id="622444"/>
    <lineage>
        <taxon>Eukaryota</taxon>
        <taxon>Sar</taxon>
        <taxon>Stramenopiles</taxon>
        <taxon>Oomycota</taxon>
        <taxon>Peronosporomycetes</taxon>
        <taxon>Peronosporales</taxon>
        <taxon>Peronosporaceae</taxon>
        <taxon>Peronospora</taxon>
    </lineage>
</organism>
<dbReference type="Proteomes" id="UP001160483">
    <property type="component" value="Unassembled WGS sequence"/>
</dbReference>
<dbReference type="EMBL" id="CAKKTJ010000334">
    <property type="protein sequence ID" value="CAH0482378.1"/>
    <property type="molecule type" value="Genomic_DNA"/>
</dbReference>
<evidence type="ECO:0000313" key="3">
    <source>
        <dbReference type="EMBL" id="CAH0482378.1"/>
    </source>
</evidence>
<comment type="caution">
    <text evidence="3">The sequence shown here is derived from an EMBL/GenBank/DDBJ whole genome shotgun (WGS) entry which is preliminary data.</text>
</comment>
<evidence type="ECO:0000256" key="2">
    <source>
        <dbReference type="SAM" id="SignalP"/>
    </source>
</evidence>
<keyword evidence="1" id="KW-0812">Transmembrane</keyword>
<feature type="transmembrane region" description="Helical" evidence="1">
    <location>
        <begin position="61"/>
        <end position="82"/>
    </location>
</feature>